<keyword evidence="1" id="KW-1133">Transmembrane helix</keyword>
<feature type="transmembrane region" description="Helical" evidence="1">
    <location>
        <begin position="87"/>
        <end position="106"/>
    </location>
</feature>
<feature type="transmembrane region" description="Helical" evidence="1">
    <location>
        <begin position="112"/>
        <end position="131"/>
    </location>
</feature>
<dbReference type="Proteomes" id="UP000287823">
    <property type="component" value="Unassembled WGS sequence"/>
</dbReference>
<dbReference type="EMBL" id="PIPO01000003">
    <property type="protein sequence ID" value="RUO33190.1"/>
    <property type="molecule type" value="Genomic_DNA"/>
</dbReference>
<protein>
    <submittedName>
        <fullName evidence="2">Uncharacterized protein</fullName>
    </submittedName>
</protein>
<dbReference type="AlphaFoldDB" id="A0A432WHB5"/>
<evidence type="ECO:0000313" key="2">
    <source>
        <dbReference type="EMBL" id="RUO33190.1"/>
    </source>
</evidence>
<reference evidence="2 3" key="1">
    <citation type="journal article" date="2011" name="Front. Microbiol.">
        <title>Genomic signatures of strain selection and enhancement in Bacillus atrophaeus var. globigii, a historical biowarfare simulant.</title>
        <authorList>
            <person name="Gibbons H.S."/>
            <person name="Broomall S.M."/>
            <person name="McNew L.A."/>
            <person name="Daligault H."/>
            <person name="Chapman C."/>
            <person name="Bruce D."/>
            <person name="Karavis M."/>
            <person name="Krepps M."/>
            <person name="McGregor P.A."/>
            <person name="Hong C."/>
            <person name="Park K.H."/>
            <person name="Akmal A."/>
            <person name="Feldman A."/>
            <person name="Lin J.S."/>
            <person name="Chang W.E."/>
            <person name="Higgs B.W."/>
            <person name="Demirev P."/>
            <person name="Lindquist J."/>
            <person name="Liem A."/>
            <person name="Fochler E."/>
            <person name="Read T.D."/>
            <person name="Tapia R."/>
            <person name="Johnson S."/>
            <person name="Bishop-Lilly K.A."/>
            <person name="Detter C."/>
            <person name="Han C."/>
            <person name="Sozhamannan S."/>
            <person name="Rosenzweig C.N."/>
            <person name="Skowronski E.W."/>
        </authorList>
    </citation>
    <scope>NUCLEOTIDE SEQUENCE [LARGE SCALE GENOMIC DNA]</scope>
    <source>
        <strain evidence="2 3">Y4G10-17</strain>
    </source>
</reference>
<accession>A0A432WHB5</accession>
<keyword evidence="1" id="KW-0812">Transmembrane</keyword>
<name>A0A432WHB5_9GAMM</name>
<evidence type="ECO:0000256" key="1">
    <source>
        <dbReference type="SAM" id="Phobius"/>
    </source>
</evidence>
<gene>
    <name evidence="2" type="ORF">CWE14_08180</name>
</gene>
<sequence>MAFQEKSAWVMLGILLVLAAGYFMQVGQLSADAGEVINPQVAAVVKFTVAIIVWSVISHIALALFWPKDAQQKLDERERRIHDRAGHLSGLVLGFGLVTALGHFLFVGNANLLFYMGFASLILSQLSEYVFRIFNYRRAF</sequence>
<keyword evidence="1" id="KW-0472">Membrane</keyword>
<dbReference type="RefSeq" id="WP_126798911.1">
    <property type="nucleotide sequence ID" value="NZ_PIPO01000003.1"/>
</dbReference>
<organism evidence="2 3">
    <name type="scientific">Aliidiomarina soli</name>
    <dbReference type="NCBI Taxonomy" id="1928574"/>
    <lineage>
        <taxon>Bacteria</taxon>
        <taxon>Pseudomonadati</taxon>
        <taxon>Pseudomonadota</taxon>
        <taxon>Gammaproteobacteria</taxon>
        <taxon>Alteromonadales</taxon>
        <taxon>Idiomarinaceae</taxon>
        <taxon>Aliidiomarina</taxon>
    </lineage>
</organism>
<feature type="transmembrane region" description="Helical" evidence="1">
    <location>
        <begin position="41"/>
        <end position="66"/>
    </location>
</feature>
<evidence type="ECO:0000313" key="3">
    <source>
        <dbReference type="Proteomes" id="UP000287823"/>
    </source>
</evidence>
<proteinExistence type="predicted"/>
<comment type="caution">
    <text evidence="2">The sequence shown here is derived from an EMBL/GenBank/DDBJ whole genome shotgun (WGS) entry which is preliminary data.</text>
</comment>
<keyword evidence="3" id="KW-1185">Reference proteome</keyword>